<reference evidence="2 3" key="1">
    <citation type="submission" date="2021-03" db="EMBL/GenBank/DDBJ databases">
        <title>Genomic Encyclopedia of Type Strains, Phase IV (KMG-IV): sequencing the most valuable type-strain genomes for metagenomic binning, comparative biology and taxonomic classification.</title>
        <authorList>
            <person name="Goeker M."/>
        </authorList>
    </citation>
    <scope>NUCLEOTIDE SEQUENCE [LARGE SCALE GENOMIC DNA]</scope>
    <source>
        <strain evidence="2 3">DSM 26806</strain>
    </source>
</reference>
<keyword evidence="1" id="KW-0812">Transmembrane</keyword>
<evidence type="ECO:0000313" key="2">
    <source>
        <dbReference type="EMBL" id="MBP1999099.1"/>
    </source>
</evidence>
<dbReference type="Proteomes" id="UP001519288">
    <property type="component" value="Unassembled WGS sequence"/>
</dbReference>
<evidence type="ECO:0000313" key="3">
    <source>
        <dbReference type="Proteomes" id="UP001519288"/>
    </source>
</evidence>
<organism evidence="2 3">
    <name type="scientific">Paenibacillus shirakamiensis</name>
    <dbReference type="NCBI Taxonomy" id="1265935"/>
    <lineage>
        <taxon>Bacteria</taxon>
        <taxon>Bacillati</taxon>
        <taxon>Bacillota</taxon>
        <taxon>Bacilli</taxon>
        <taxon>Bacillales</taxon>
        <taxon>Paenibacillaceae</taxon>
        <taxon>Paenibacillus</taxon>
    </lineage>
</organism>
<evidence type="ECO:0000256" key="1">
    <source>
        <dbReference type="SAM" id="Phobius"/>
    </source>
</evidence>
<feature type="transmembrane region" description="Helical" evidence="1">
    <location>
        <begin position="20"/>
        <end position="37"/>
    </location>
</feature>
<dbReference type="EMBL" id="JAGGLD010000001">
    <property type="protein sequence ID" value="MBP1999099.1"/>
    <property type="molecule type" value="Genomic_DNA"/>
</dbReference>
<keyword evidence="1" id="KW-1133">Transmembrane helix</keyword>
<keyword evidence="3" id="KW-1185">Reference proteome</keyword>
<keyword evidence="1" id="KW-0472">Membrane</keyword>
<sequence length="40" mass="4919">MSKLDIFLLCKIGIRMKIRFIILFYMIEFIKIVYLKHTLL</sequence>
<proteinExistence type="predicted"/>
<protein>
    <submittedName>
        <fullName evidence="2">Uncharacterized protein</fullName>
    </submittedName>
</protein>
<accession>A0ABS4JBK9</accession>
<gene>
    <name evidence="2" type="ORF">J2Z69_000118</name>
</gene>
<comment type="caution">
    <text evidence="2">The sequence shown here is derived from an EMBL/GenBank/DDBJ whole genome shotgun (WGS) entry which is preliminary data.</text>
</comment>
<name>A0ABS4JBK9_9BACL</name>